<reference evidence="2 3" key="1">
    <citation type="submission" date="2010-08" db="EMBL/GenBank/DDBJ databases">
        <title>The draft genome of Desulfovibrio fructosovorans JJ.</title>
        <authorList>
            <consortium name="US DOE Joint Genome Institute (JGI-PGF)"/>
            <person name="Lucas S."/>
            <person name="Copeland A."/>
            <person name="Lapidus A."/>
            <person name="Cheng J.-F."/>
            <person name="Bruce D."/>
            <person name="Goodwin L."/>
            <person name="Pitluck S."/>
            <person name="Land M.L."/>
            <person name="Hauser L."/>
            <person name="Chang Y.-J."/>
            <person name="Jeffries C."/>
            <person name="Wall J.D."/>
            <person name="Stahl D.A."/>
            <person name="Arkin A.P."/>
            <person name="Dehal P."/>
            <person name="Stolyar S.M."/>
            <person name="Hazen T.C."/>
            <person name="Woyke T.J."/>
        </authorList>
    </citation>
    <scope>NUCLEOTIDE SEQUENCE [LARGE SCALE GENOMIC DNA]</scope>
    <source>
        <strain evidence="2 3">JJ</strain>
    </source>
</reference>
<dbReference type="EMBL" id="AECZ01000004">
    <property type="protein sequence ID" value="EFL52388.1"/>
    <property type="molecule type" value="Genomic_DNA"/>
</dbReference>
<protein>
    <submittedName>
        <fullName evidence="2">Uncharacterized protein</fullName>
    </submittedName>
</protein>
<name>E1JTC8_SOLFR</name>
<dbReference type="AlphaFoldDB" id="E1JTC8"/>
<sequence length="182" mass="19494">MREKRRGRSSGSGTSSTAILTITSRKVACQGFAKCRRRIRRDSTASCFFIPLRRRFGGMAAQGDVLASPAPKAQGLGGIRIYAGKTESRRTVPIDPDFLKGTRQKRHRRPGMASSARAEGSPQPGSPSCRQKGSCHEVDAKQGDDDPGSFAKPDTSMPHGAVLQPALHERGGAPGDHFGHQS</sequence>
<proteinExistence type="predicted"/>
<keyword evidence="3" id="KW-1185">Reference proteome</keyword>
<comment type="caution">
    <text evidence="2">The sequence shown here is derived from an EMBL/GenBank/DDBJ whole genome shotgun (WGS) entry which is preliminary data.</text>
</comment>
<feature type="region of interest" description="Disordered" evidence="1">
    <location>
        <begin position="92"/>
        <end position="182"/>
    </location>
</feature>
<organism evidence="2 3">
    <name type="scientific">Solidesulfovibrio fructosivorans JJ]</name>
    <dbReference type="NCBI Taxonomy" id="596151"/>
    <lineage>
        <taxon>Bacteria</taxon>
        <taxon>Pseudomonadati</taxon>
        <taxon>Thermodesulfobacteriota</taxon>
        <taxon>Desulfovibrionia</taxon>
        <taxon>Desulfovibrionales</taxon>
        <taxon>Desulfovibrionaceae</taxon>
        <taxon>Solidesulfovibrio</taxon>
    </lineage>
</organism>
<evidence type="ECO:0000256" key="1">
    <source>
        <dbReference type="SAM" id="MobiDB-lite"/>
    </source>
</evidence>
<feature type="compositionally biased region" description="Basic and acidic residues" evidence="1">
    <location>
        <begin position="134"/>
        <end position="144"/>
    </location>
</feature>
<feature type="compositionally biased region" description="Basic and acidic residues" evidence="1">
    <location>
        <begin position="167"/>
        <end position="182"/>
    </location>
</feature>
<dbReference type="Proteomes" id="UP000006250">
    <property type="component" value="Unassembled WGS sequence"/>
</dbReference>
<gene>
    <name evidence="2" type="ORF">DesfrDRAFT_0877</name>
</gene>
<evidence type="ECO:0000313" key="2">
    <source>
        <dbReference type="EMBL" id="EFL52388.1"/>
    </source>
</evidence>
<accession>E1JTC8</accession>
<evidence type="ECO:0000313" key="3">
    <source>
        <dbReference type="Proteomes" id="UP000006250"/>
    </source>
</evidence>